<dbReference type="EMBL" id="JACRVF010000001">
    <property type="protein sequence ID" value="MBC5992270.1"/>
    <property type="molecule type" value="Genomic_DNA"/>
</dbReference>
<keyword evidence="3" id="KW-1185">Reference proteome</keyword>
<evidence type="ECO:0008006" key="4">
    <source>
        <dbReference type="Google" id="ProtNLM"/>
    </source>
</evidence>
<dbReference type="Gene3D" id="1.10.238.10">
    <property type="entry name" value="EF-hand"/>
    <property type="match status" value="1"/>
</dbReference>
<protein>
    <recommendedName>
        <fullName evidence="4">EF-hand domain-containing protein</fullName>
    </recommendedName>
</protein>
<dbReference type="Proteomes" id="UP000603640">
    <property type="component" value="Unassembled WGS sequence"/>
</dbReference>
<dbReference type="SUPFAM" id="SSF47473">
    <property type="entry name" value="EF-hand"/>
    <property type="match status" value="1"/>
</dbReference>
<keyword evidence="1" id="KW-0732">Signal</keyword>
<evidence type="ECO:0000313" key="2">
    <source>
        <dbReference type="EMBL" id="MBC5992270.1"/>
    </source>
</evidence>
<accession>A0A923N883</accession>
<comment type="caution">
    <text evidence="2">The sequence shown here is derived from an EMBL/GenBank/DDBJ whole genome shotgun (WGS) entry which is preliminary data.</text>
</comment>
<gene>
    <name evidence="2" type="ORF">H8S84_05410</name>
</gene>
<proteinExistence type="predicted"/>
<organism evidence="2 3">
    <name type="scientific">Pontibacter cellulosilyticus</name>
    <dbReference type="NCBI Taxonomy" id="1720253"/>
    <lineage>
        <taxon>Bacteria</taxon>
        <taxon>Pseudomonadati</taxon>
        <taxon>Bacteroidota</taxon>
        <taxon>Cytophagia</taxon>
        <taxon>Cytophagales</taxon>
        <taxon>Hymenobacteraceae</taxon>
        <taxon>Pontibacter</taxon>
    </lineage>
</organism>
<evidence type="ECO:0000313" key="3">
    <source>
        <dbReference type="Proteomes" id="UP000603640"/>
    </source>
</evidence>
<feature type="signal peptide" evidence="1">
    <location>
        <begin position="1"/>
        <end position="20"/>
    </location>
</feature>
<evidence type="ECO:0000256" key="1">
    <source>
        <dbReference type="SAM" id="SignalP"/>
    </source>
</evidence>
<dbReference type="AlphaFoldDB" id="A0A923N883"/>
<dbReference type="InterPro" id="IPR011992">
    <property type="entry name" value="EF-hand-dom_pair"/>
</dbReference>
<dbReference type="InterPro" id="IPR018247">
    <property type="entry name" value="EF_Hand_1_Ca_BS"/>
</dbReference>
<reference evidence="2" key="1">
    <citation type="submission" date="2020-08" db="EMBL/GenBank/DDBJ databases">
        <title>Pontibacter sp. SD6 16S ribosomal RNA gene Genome sequencing and assembly.</title>
        <authorList>
            <person name="Kang M."/>
        </authorList>
    </citation>
    <scope>NUCLEOTIDE SEQUENCE</scope>
    <source>
        <strain evidence="2">SD6</strain>
    </source>
</reference>
<dbReference type="PROSITE" id="PS51257">
    <property type="entry name" value="PROKAR_LIPOPROTEIN"/>
    <property type="match status" value="1"/>
</dbReference>
<sequence length="295" mass="33865">MKTIYLASLFLFSVSFMSCDGDNYDSTPVPISADTVAPQVNLFAPATNDSLLFIDVISVFADITDNVRVDNVRVVLTEPNGSTRSLSDVDVDPYIDARNYQFGMKYLIPKHAATGKYTVMVEAKDYGKNIAKDSATFYVYALDINSTAFAQPFTNALYNPIFSDAMHKLGFNYNDWFYGYSFDEPWLNTILYLMVNTDNGSDISEAEWSKFIADFDVQNQSWGKWDENGNGNLNIKEFQNGISSLKFFNDWDKNQNKEVYFDEMAAGIFTRWDLNKDNMLSTEEYQEKFYTYLYR</sequence>
<feature type="chain" id="PRO_5036861787" description="EF-hand domain-containing protein" evidence="1">
    <location>
        <begin position="21"/>
        <end position="295"/>
    </location>
</feature>
<name>A0A923N883_9BACT</name>
<dbReference type="PROSITE" id="PS00018">
    <property type="entry name" value="EF_HAND_1"/>
    <property type="match status" value="2"/>
</dbReference>
<dbReference type="RefSeq" id="WP_187066221.1">
    <property type="nucleotide sequence ID" value="NZ_JACRVF010000001.1"/>
</dbReference>